<keyword evidence="5" id="KW-0378">Hydrolase</keyword>
<evidence type="ECO:0000256" key="2">
    <source>
        <dbReference type="ARBA" id="ARBA00022649"/>
    </source>
</evidence>
<dbReference type="InterPro" id="IPR051813">
    <property type="entry name" value="HepT_RNase_toxin"/>
</dbReference>
<proteinExistence type="inferred from homology"/>
<sequence length="111" mass="13079">MKDDFVYLKHILESIEKIGRFVEGLDFEEFGDDDLVLSATVRELEVIGEASNKLSADFREQHKEIPWDKIINMRNRLIHEYFGVDEKIVWDTCKEDIPDLKRALEELVPKN</sequence>
<dbReference type="Proteomes" id="UP000230340">
    <property type="component" value="Unassembled WGS sequence"/>
</dbReference>
<evidence type="ECO:0000256" key="5">
    <source>
        <dbReference type="ARBA" id="ARBA00022801"/>
    </source>
</evidence>
<reference evidence="8" key="1">
    <citation type="submission" date="2017-09" db="EMBL/GenBank/DDBJ databases">
        <title>Depth-based differentiation of microbial function through sediment-hosted aquifers and enrichment of novel symbionts in the deep terrestrial subsurface.</title>
        <authorList>
            <person name="Probst A.J."/>
            <person name="Ladd B."/>
            <person name="Jarett J.K."/>
            <person name="Geller-Mcgrath D.E."/>
            <person name="Sieber C.M.K."/>
            <person name="Emerson J.B."/>
            <person name="Anantharaman K."/>
            <person name="Thomas B.C."/>
            <person name="Malmstrom R."/>
            <person name="Stieglmeier M."/>
            <person name="Klingl A."/>
            <person name="Woyke T."/>
            <person name="Ryan C.M."/>
            <person name="Banfield J.F."/>
        </authorList>
    </citation>
    <scope>NUCLEOTIDE SEQUENCE [LARGE SCALE GENOMIC DNA]</scope>
</reference>
<name>A0A2H0XF33_UNCKA</name>
<keyword evidence="1" id="KW-0597">Phosphoprotein</keyword>
<dbReference type="Pfam" id="PF01934">
    <property type="entry name" value="HepT-like"/>
    <property type="match status" value="1"/>
</dbReference>
<dbReference type="GO" id="GO:0016787">
    <property type="term" value="F:hydrolase activity"/>
    <property type="evidence" value="ECO:0007669"/>
    <property type="project" value="UniProtKB-KW"/>
</dbReference>
<dbReference type="GO" id="GO:0004540">
    <property type="term" value="F:RNA nuclease activity"/>
    <property type="evidence" value="ECO:0007669"/>
    <property type="project" value="InterPro"/>
</dbReference>
<gene>
    <name evidence="7" type="ORF">COT49_00180</name>
</gene>
<dbReference type="GO" id="GO:0110001">
    <property type="term" value="C:toxin-antitoxin complex"/>
    <property type="evidence" value="ECO:0007669"/>
    <property type="project" value="InterPro"/>
</dbReference>
<evidence type="ECO:0000256" key="6">
    <source>
        <dbReference type="ARBA" id="ARBA00024207"/>
    </source>
</evidence>
<keyword evidence="4" id="KW-0547">Nucleotide-binding</keyword>
<comment type="similarity">
    <text evidence="6">Belongs to the HepT RNase toxin family.</text>
</comment>
<evidence type="ECO:0000313" key="7">
    <source>
        <dbReference type="EMBL" id="PIS23425.1"/>
    </source>
</evidence>
<keyword evidence="2" id="KW-1277">Toxin-antitoxin system</keyword>
<keyword evidence="3" id="KW-0540">Nuclease</keyword>
<evidence type="ECO:0000256" key="1">
    <source>
        <dbReference type="ARBA" id="ARBA00022553"/>
    </source>
</evidence>
<dbReference type="InterPro" id="IPR008201">
    <property type="entry name" value="HepT-like"/>
</dbReference>
<dbReference type="Gene3D" id="1.20.120.580">
    <property type="entry name" value="bsu32300-like"/>
    <property type="match status" value="1"/>
</dbReference>
<dbReference type="PANTHER" id="PTHR34139:SF1">
    <property type="entry name" value="RNASE MJ1380-RELATED"/>
    <property type="match status" value="1"/>
</dbReference>
<comment type="caution">
    <text evidence="7">The sequence shown here is derived from an EMBL/GenBank/DDBJ whole genome shotgun (WGS) entry which is preliminary data.</text>
</comment>
<accession>A0A2H0XF33</accession>
<dbReference type="EMBL" id="PEYT01000002">
    <property type="protein sequence ID" value="PIS23425.1"/>
    <property type="molecule type" value="Genomic_DNA"/>
</dbReference>
<dbReference type="InterPro" id="IPR037038">
    <property type="entry name" value="HepT-like_sf"/>
</dbReference>
<dbReference type="PANTHER" id="PTHR34139">
    <property type="entry name" value="UPF0331 PROTEIN MJ0127"/>
    <property type="match status" value="1"/>
</dbReference>
<dbReference type="AlphaFoldDB" id="A0A2H0XF33"/>
<dbReference type="GO" id="GO:0000166">
    <property type="term" value="F:nucleotide binding"/>
    <property type="evidence" value="ECO:0007669"/>
    <property type="project" value="UniProtKB-KW"/>
</dbReference>
<organism evidence="7 8">
    <name type="scientific">candidate division WWE3 bacterium CG08_land_8_20_14_0_20_40_13</name>
    <dbReference type="NCBI Taxonomy" id="1975084"/>
    <lineage>
        <taxon>Bacteria</taxon>
        <taxon>Katanobacteria</taxon>
    </lineage>
</organism>
<evidence type="ECO:0008006" key="9">
    <source>
        <dbReference type="Google" id="ProtNLM"/>
    </source>
</evidence>
<evidence type="ECO:0000256" key="4">
    <source>
        <dbReference type="ARBA" id="ARBA00022741"/>
    </source>
</evidence>
<evidence type="ECO:0000313" key="8">
    <source>
        <dbReference type="Proteomes" id="UP000230340"/>
    </source>
</evidence>
<evidence type="ECO:0000256" key="3">
    <source>
        <dbReference type="ARBA" id="ARBA00022722"/>
    </source>
</evidence>
<protein>
    <recommendedName>
        <fullName evidence="9">DUF86 domain-containing protein</fullName>
    </recommendedName>
</protein>